<dbReference type="InterPro" id="IPR011042">
    <property type="entry name" value="6-blade_b-propeller_TolB-like"/>
</dbReference>
<protein>
    <recommendedName>
        <fullName evidence="1">Glucose/Sorbosone dehydrogenase domain-containing protein</fullName>
    </recommendedName>
</protein>
<dbReference type="InterPro" id="IPR012938">
    <property type="entry name" value="Glc/Sorbosone_DH"/>
</dbReference>
<evidence type="ECO:0000313" key="2">
    <source>
        <dbReference type="EMBL" id="SVD02688.1"/>
    </source>
</evidence>
<name>A0A382S0I5_9ZZZZ</name>
<evidence type="ECO:0000259" key="1">
    <source>
        <dbReference type="Pfam" id="PF07995"/>
    </source>
</evidence>
<organism evidence="2">
    <name type="scientific">marine metagenome</name>
    <dbReference type="NCBI Taxonomy" id="408172"/>
    <lineage>
        <taxon>unclassified sequences</taxon>
        <taxon>metagenomes</taxon>
        <taxon>ecological metagenomes</taxon>
    </lineage>
</organism>
<sequence length="251" mass="27943">FHHYDKYAQDTGRLNGKILRINVNVKTTGGHPAYGIPPGNLFRGKAEGLDEIYAWGFRNPFRLSFDRAGNGDMFVSGVAESFWETVYLVQRQGNYGWAIREGRHCYIRSRAFDPPKDCPRHGPLGERIHDPIIEYANWSVKRPWSKVKVAPMGTANVGGFLYRGAAIPALHGRFVFGDFSSVIMKPSGQLFAAMSTTNWGALWTVDKLHQLDVRLHSLAEDGQGELYLLTTALGIPVGNTGKVWKLLPGTP</sequence>
<dbReference type="AlphaFoldDB" id="A0A382S0I5"/>
<dbReference type="PANTHER" id="PTHR19328">
    <property type="entry name" value="HEDGEHOG-INTERACTING PROTEIN"/>
    <property type="match status" value="1"/>
</dbReference>
<gene>
    <name evidence="2" type="ORF">METZ01_LOCUS355542</name>
</gene>
<reference evidence="2" key="1">
    <citation type="submission" date="2018-05" db="EMBL/GenBank/DDBJ databases">
        <authorList>
            <person name="Lanie J.A."/>
            <person name="Ng W.-L."/>
            <person name="Kazmierczak K.M."/>
            <person name="Andrzejewski T.M."/>
            <person name="Davidsen T.M."/>
            <person name="Wayne K.J."/>
            <person name="Tettelin H."/>
            <person name="Glass J.I."/>
            <person name="Rusch D."/>
            <person name="Podicherti R."/>
            <person name="Tsui H.-C.T."/>
            <person name="Winkler M.E."/>
        </authorList>
    </citation>
    <scope>NUCLEOTIDE SEQUENCE</scope>
</reference>
<dbReference type="EMBL" id="UINC01125095">
    <property type="protein sequence ID" value="SVD02688.1"/>
    <property type="molecule type" value="Genomic_DNA"/>
</dbReference>
<dbReference type="Pfam" id="PF07995">
    <property type="entry name" value="GSDH"/>
    <property type="match status" value="1"/>
</dbReference>
<feature type="non-terminal residue" evidence="2">
    <location>
        <position position="1"/>
    </location>
</feature>
<feature type="domain" description="Glucose/Sorbosone dehydrogenase" evidence="1">
    <location>
        <begin position="6"/>
        <end position="230"/>
    </location>
</feature>
<proteinExistence type="predicted"/>
<dbReference type="SUPFAM" id="SSF50952">
    <property type="entry name" value="Soluble quinoprotein glucose dehydrogenase"/>
    <property type="match status" value="1"/>
</dbReference>
<dbReference type="Gene3D" id="2.120.10.30">
    <property type="entry name" value="TolB, C-terminal domain"/>
    <property type="match status" value="1"/>
</dbReference>
<dbReference type="InterPro" id="IPR011041">
    <property type="entry name" value="Quinoprot_gluc/sorb_DH_b-prop"/>
</dbReference>
<dbReference type="PANTHER" id="PTHR19328:SF75">
    <property type="entry name" value="ALDOSE SUGAR DEHYDROGENASE YLII"/>
    <property type="match status" value="1"/>
</dbReference>
<accession>A0A382S0I5</accession>